<feature type="compositionally biased region" description="Low complexity" evidence="2">
    <location>
        <begin position="137"/>
        <end position="162"/>
    </location>
</feature>
<feature type="region of interest" description="Disordered" evidence="2">
    <location>
        <begin position="97"/>
        <end position="194"/>
    </location>
</feature>
<evidence type="ECO:0000256" key="2">
    <source>
        <dbReference type="SAM" id="MobiDB-lite"/>
    </source>
</evidence>
<gene>
    <name evidence="3" type="ORF">BVRB_5g125310</name>
</gene>
<feature type="coiled-coil region" evidence="1">
    <location>
        <begin position="655"/>
        <end position="710"/>
    </location>
</feature>
<protein>
    <recommendedName>
        <fullName evidence="5">UVR domain-containing protein</fullName>
    </recommendedName>
</protein>
<keyword evidence="4" id="KW-1185">Reference proteome</keyword>
<dbReference type="OMA" id="CAILLDH"/>
<feature type="coiled-coil region" evidence="1">
    <location>
        <begin position="447"/>
        <end position="474"/>
    </location>
</feature>
<dbReference type="AlphaFoldDB" id="A0A0J8E3D6"/>
<dbReference type="Gramene" id="KMS97615">
    <property type="protein sequence ID" value="KMS97615"/>
    <property type="gene ID" value="BVRB_5g125310"/>
</dbReference>
<evidence type="ECO:0000313" key="3">
    <source>
        <dbReference type="EMBL" id="KMS97615.1"/>
    </source>
</evidence>
<reference evidence="3 4" key="1">
    <citation type="journal article" date="2014" name="Nature">
        <title>The genome of the recently domesticated crop plant sugar beet (Beta vulgaris).</title>
        <authorList>
            <person name="Dohm J.C."/>
            <person name="Minoche A.E."/>
            <person name="Holtgrawe D."/>
            <person name="Capella-Gutierrez S."/>
            <person name="Zakrzewski F."/>
            <person name="Tafer H."/>
            <person name="Rupp O."/>
            <person name="Sorensen T.R."/>
            <person name="Stracke R."/>
            <person name="Reinhardt R."/>
            <person name="Goesmann A."/>
            <person name="Kraft T."/>
            <person name="Schulz B."/>
            <person name="Stadler P.F."/>
            <person name="Schmidt T."/>
            <person name="Gabaldon T."/>
            <person name="Lehrach H."/>
            <person name="Weisshaar B."/>
            <person name="Himmelbauer H."/>
        </authorList>
    </citation>
    <scope>NUCLEOTIDE SEQUENCE [LARGE SCALE GENOMIC DNA]</scope>
    <source>
        <tissue evidence="3">Taproot</tissue>
    </source>
</reference>
<evidence type="ECO:0008006" key="5">
    <source>
        <dbReference type="Google" id="ProtNLM"/>
    </source>
</evidence>
<dbReference type="PANTHER" id="PTHR38394:SF1">
    <property type="entry name" value="NEUROFILAMENT LIGHT PROTEIN"/>
    <property type="match status" value="1"/>
</dbReference>
<sequence length="806" mass="89993">MEVHNNDDMDSLFEGMVLFTPQVVANHDADSHSLVSPSMQSVTTTSLSSAPSPSSQPLDENLFSDLTVITPSHVEAIETETWMPSNSPSIMTTSIIKSKTPAAPAATVLRQSSRKKKRAGLRIGYGRDSQLVDDPEPSQNPSESSSGTDFSTPNTYTTSTTNVERDKKLEPFPVSSNPSENKQVDSGPTQQDSEDIHVGSRDIMESHSNQVNTDGPFNLTVEEKVACATLEADKLPTFKRQEEKEQETNCNSVEGKYKQVKARVSEKLWQAREQALSISMARTNSKRRRRKAAQNVELAIVRFRDIEKKLEEACEAEDFEMAEHLSESLAAAEREKEYIQSALKDAEAECDAIDLKMEEALERQIAAEEECVSLLQHFSVDTVSNADLVLENVEVNSSKEMDEWFLSVEAVETKKLELEIESQLVNEVRAVLNDSIEHLVENDVKEKEVLCERRNLLTQELEELLRLVQEKEAEIAINDSKIEAADERIAEVAAGFGDVQTGIDSKFENLQIALTQMELECQALSKRKEEIDYLVSQGKNRGTELRKLAMDCDNEANIYQENLRLRKALVISVLKVREEKLRLAKTEENIVADTQMLKQEISVARVDLQELSSKKSSIQQEGASMKQRLFFIDKRVPELEAEKKVAASARNFKEAARIASEAKSLMAEKETLQSKSEESSSALLKIEEGIDETTRKLHEFEELVSSKEKEAAVARFQRLGLISATVSCERLAALELGDIEEANILLAEAEAADSEAKKLQSLYNISATEFRSVCERFIPMELVSSLDGKQLEELAAGGDRKLDLCV</sequence>
<dbReference type="OrthoDB" id="1301563at2759"/>
<dbReference type="KEGG" id="bvg:104908138"/>
<dbReference type="eggNOG" id="ENOG502QTJ3">
    <property type="taxonomic scope" value="Eukaryota"/>
</dbReference>
<organism evidence="3 4">
    <name type="scientific">Beta vulgaris subsp. vulgaris</name>
    <name type="common">Beet</name>
    <dbReference type="NCBI Taxonomy" id="3555"/>
    <lineage>
        <taxon>Eukaryota</taxon>
        <taxon>Viridiplantae</taxon>
        <taxon>Streptophyta</taxon>
        <taxon>Embryophyta</taxon>
        <taxon>Tracheophyta</taxon>
        <taxon>Spermatophyta</taxon>
        <taxon>Magnoliopsida</taxon>
        <taxon>eudicotyledons</taxon>
        <taxon>Gunneridae</taxon>
        <taxon>Pentapetalae</taxon>
        <taxon>Caryophyllales</taxon>
        <taxon>Chenopodiaceae</taxon>
        <taxon>Betoideae</taxon>
        <taxon>Beta</taxon>
    </lineage>
</organism>
<name>A0A0J8E3D6_BETVV</name>
<evidence type="ECO:0000256" key="1">
    <source>
        <dbReference type="SAM" id="Coils"/>
    </source>
</evidence>
<evidence type="ECO:0000313" key="4">
    <source>
        <dbReference type="Proteomes" id="UP000035740"/>
    </source>
</evidence>
<dbReference type="PANTHER" id="PTHR38394">
    <property type="entry name" value="NEUROFILAMENT LIGHT PROTEIN"/>
    <property type="match status" value="1"/>
</dbReference>
<proteinExistence type="predicted"/>
<dbReference type="EMBL" id="KQ090302">
    <property type="protein sequence ID" value="KMS97615.1"/>
    <property type="molecule type" value="Genomic_DNA"/>
</dbReference>
<keyword evidence="1" id="KW-0175">Coiled coil</keyword>
<feature type="coiled-coil region" evidence="1">
    <location>
        <begin position="329"/>
        <end position="363"/>
    </location>
</feature>
<dbReference type="Proteomes" id="UP000035740">
    <property type="component" value="Unassembled WGS sequence"/>
</dbReference>
<accession>A0A0J8E3D6</accession>
<feature type="compositionally biased region" description="Polar residues" evidence="2">
    <location>
        <begin position="174"/>
        <end position="191"/>
    </location>
</feature>